<dbReference type="AlphaFoldDB" id="A0A4V6NQ74"/>
<dbReference type="Gene3D" id="3.30.2020.10">
    <property type="entry name" value="NE0471-like N-terminal domain"/>
    <property type="match status" value="1"/>
</dbReference>
<name>A0A4V6NQ74_9BURK</name>
<dbReference type="GO" id="GO:0003677">
    <property type="term" value="F:DNA binding"/>
    <property type="evidence" value="ECO:0007669"/>
    <property type="project" value="InterPro"/>
</dbReference>
<proteinExistence type="predicted"/>
<sequence>MSKSTAPRLESVRTLSGVTLEVRYTHGRQFIIDLSALADEFDAFAPLKNPEQFVTAQVTDWGWTLEWECGASLDSDRVLEMAMEQAGLQANIEFRHWQDRHHFTLSAAADVLGLTRRTVSQYRTGSRPIPKVVGLACRAIDMGAHAPS</sequence>
<dbReference type="Proteomes" id="UP000295182">
    <property type="component" value="Unassembled WGS sequence"/>
</dbReference>
<dbReference type="Pfam" id="PF10387">
    <property type="entry name" value="DUF2442"/>
    <property type="match status" value="1"/>
</dbReference>
<dbReference type="SUPFAM" id="SSF47413">
    <property type="entry name" value="lambda repressor-like DNA-binding domains"/>
    <property type="match status" value="1"/>
</dbReference>
<comment type="caution">
    <text evidence="1">The sequence shown here is derived from an EMBL/GenBank/DDBJ whole genome shotgun (WGS) entry which is preliminary data.</text>
</comment>
<organism evidence="1 2">
    <name type="scientific">Simplicispira metamorpha</name>
    <dbReference type="NCBI Taxonomy" id="80881"/>
    <lineage>
        <taxon>Bacteria</taxon>
        <taxon>Pseudomonadati</taxon>
        <taxon>Pseudomonadota</taxon>
        <taxon>Betaproteobacteria</taxon>
        <taxon>Burkholderiales</taxon>
        <taxon>Comamonadaceae</taxon>
        <taxon>Simplicispira</taxon>
    </lineage>
</organism>
<dbReference type="RefSeq" id="WP_119014882.1">
    <property type="nucleotide sequence ID" value="NZ_QXNC01000062.1"/>
</dbReference>
<reference evidence="1 2" key="1">
    <citation type="submission" date="2019-03" db="EMBL/GenBank/DDBJ databases">
        <title>Genomic Encyclopedia of Type Strains, Phase IV (KMG-IV): sequencing the most valuable type-strain genomes for metagenomic binning, comparative biology and taxonomic classification.</title>
        <authorList>
            <person name="Goeker M."/>
        </authorList>
    </citation>
    <scope>NUCLEOTIDE SEQUENCE [LARGE SCALE GENOMIC DNA]</scope>
    <source>
        <strain evidence="1 2">DSM 1837</strain>
    </source>
</reference>
<evidence type="ECO:0000313" key="2">
    <source>
        <dbReference type="Proteomes" id="UP000295182"/>
    </source>
</evidence>
<gene>
    <name evidence="1" type="ORF">EV674_1537</name>
</gene>
<keyword evidence="2" id="KW-1185">Reference proteome</keyword>
<dbReference type="Gene3D" id="1.10.260.40">
    <property type="entry name" value="lambda repressor-like DNA-binding domains"/>
    <property type="match status" value="1"/>
</dbReference>
<dbReference type="EMBL" id="SLXH01000053">
    <property type="protein sequence ID" value="TCP10871.1"/>
    <property type="molecule type" value="Genomic_DNA"/>
</dbReference>
<dbReference type="InterPro" id="IPR010982">
    <property type="entry name" value="Lambda_DNA-bd_dom_sf"/>
</dbReference>
<dbReference type="InterPro" id="IPR036782">
    <property type="entry name" value="NE0471-like_N"/>
</dbReference>
<dbReference type="SUPFAM" id="SSF143880">
    <property type="entry name" value="NE0471 N-terminal domain-like"/>
    <property type="match status" value="1"/>
</dbReference>
<evidence type="ECO:0000313" key="1">
    <source>
        <dbReference type="EMBL" id="TCP10871.1"/>
    </source>
</evidence>
<dbReference type="OrthoDB" id="6935755at2"/>
<accession>A0A4V6NQ74</accession>
<protein>
    <submittedName>
        <fullName evidence="1">Uncharacterized protein DUF2442</fullName>
    </submittedName>
</protein>
<dbReference type="InterPro" id="IPR018841">
    <property type="entry name" value="DUF2442"/>
</dbReference>